<dbReference type="EMBL" id="CP074133">
    <property type="protein sequence ID" value="QUX24881.1"/>
    <property type="molecule type" value="Genomic_DNA"/>
</dbReference>
<sequence length="344" mass="37708">MVLLKLLEKSIDKITERQVRKAGITFGDIWRDPDLAAALPAVRAGDIATARELLTVDDPQRADLRLHVLPDECTPHLSVLEERYGDDDPLLLLLGGSTRMKAAWEIRGGGWAASVGMDRARAFLAFLEPAAGALMRAAELAPEDPRPWNNLQWYCLGMGVRREDLDRIWLELCARDSWHHRGRYSRLQVLCRKWSGSHEEMFSFARETAALAGPGDACLGLLPAAHRELIMLTIRDEAEIATVADAKEFVGGYLADPGVHGELAGAADRWLAGDVSFDPEHANVAHLFGAALYYGGDLERAARALAHAGRVIPPGSLWAHVSASPAYAFRRALDRCGLTDRPAP</sequence>
<evidence type="ECO:0000313" key="2">
    <source>
        <dbReference type="Proteomes" id="UP000676079"/>
    </source>
</evidence>
<name>A0ABX8BS50_9ACTN</name>
<evidence type="ECO:0000313" key="1">
    <source>
        <dbReference type="EMBL" id="QUX24881.1"/>
    </source>
</evidence>
<gene>
    <name evidence="1" type="ORF">KGD84_11800</name>
</gene>
<reference evidence="1 2" key="1">
    <citation type="submission" date="2021-05" db="EMBL/GenBank/DDBJ databases">
        <title>Direct Submission.</title>
        <authorList>
            <person name="Li K."/>
            <person name="Gao J."/>
        </authorList>
    </citation>
    <scope>NUCLEOTIDE SEQUENCE [LARGE SCALE GENOMIC DNA]</scope>
    <source>
        <strain evidence="1 2">Mg02</strain>
    </source>
</reference>
<protein>
    <recommendedName>
        <fullName evidence="3">Tetratricopeptide repeat protein</fullName>
    </recommendedName>
</protein>
<dbReference type="Proteomes" id="UP000676079">
    <property type="component" value="Chromosome"/>
</dbReference>
<accession>A0ABX8BS50</accession>
<dbReference type="RefSeq" id="WP_220560345.1">
    <property type="nucleotide sequence ID" value="NZ_CP074133.1"/>
</dbReference>
<proteinExistence type="predicted"/>
<evidence type="ECO:0008006" key="3">
    <source>
        <dbReference type="Google" id="ProtNLM"/>
    </source>
</evidence>
<keyword evidence="2" id="KW-1185">Reference proteome</keyword>
<organism evidence="1 2">
    <name type="scientific">Nocardiopsis changdeensis</name>
    <dbReference type="NCBI Taxonomy" id="2831969"/>
    <lineage>
        <taxon>Bacteria</taxon>
        <taxon>Bacillati</taxon>
        <taxon>Actinomycetota</taxon>
        <taxon>Actinomycetes</taxon>
        <taxon>Streptosporangiales</taxon>
        <taxon>Nocardiopsidaceae</taxon>
        <taxon>Nocardiopsis</taxon>
    </lineage>
</organism>